<dbReference type="AlphaFoldDB" id="A0A2N3HMY8"/>
<gene>
    <name evidence="1" type="ORF">CSW08_03810</name>
</gene>
<dbReference type="Proteomes" id="UP000233435">
    <property type="component" value="Unassembled WGS sequence"/>
</dbReference>
<dbReference type="PROSITE" id="PS51257">
    <property type="entry name" value="PROKAR_LIPOPROTEIN"/>
    <property type="match status" value="1"/>
</dbReference>
<comment type="caution">
    <text evidence="1">The sequence shown here is derived from an EMBL/GenBank/DDBJ whole genome shotgun (WGS) entry which is preliminary data.</text>
</comment>
<evidence type="ECO:0000313" key="2">
    <source>
        <dbReference type="Proteomes" id="UP000233435"/>
    </source>
</evidence>
<reference evidence="1 2" key="1">
    <citation type="submission" date="2017-12" db="EMBL/GenBank/DDBJ databases">
        <title>Confluentibacter flavum sp. nov., isolated from the saline lake.</title>
        <authorList>
            <person name="Yu L."/>
        </authorList>
    </citation>
    <scope>NUCLEOTIDE SEQUENCE [LARGE SCALE GENOMIC DNA]</scope>
    <source>
        <strain evidence="1 2">3B</strain>
    </source>
</reference>
<evidence type="ECO:0000313" key="1">
    <source>
        <dbReference type="EMBL" id="PKQ46297.1"/>
    </source>
</evidence>
<keyword evidence="2" id="KW-1185">Reference proteome</keyword>
<accession>A0A2N3HMY8</accession>
<proteinExistence type="predicted"/>
<sequence>MWFNNKIKVISIIFILMCVVTSCEDNSDKPPLLYNDPCEKVMPTPDSLKYFAVYDKPIIYSPVNPNSLIFYSDERVEIEWELPKGLWNSELQIIELDKPYECFDYEKFHLLNNLPSVGYGNQFIHYHQLSQYNGPIIDSVFVAYRIRTADIGNPQKYSLWTDVRTFAIAPLLNLKKEVITVSYNFNFTTEESNEFYYSSVLKMDNYKLFEISNENNLNFDKIQFIRPVKFETNFVTKYETNRNPFSRIMIGFDEDFEYNKEFYPFEVFADVYPGSYEESPVSGTLYSTNTGNFLSEMNDYDLKVAYKLEDVPGKQHQIIIDLTYEVFSDY</sequence>
<dbReference type="EMBL" id="PJEO01000014">
    <property type="protein sequence ID" value="PKQ46297.1"/>
    <property type="molecule type" value="Genomic_DNA"/>
</dbReference>
<protein>
    <submittedName>
        <fullName evidence="1">Uncharacterized protein</fullName>
    </submittedName>
</protein>
<organism evidence="1 2">
    <name type="scientific">Confluentibacter flavum</name>
    <dbReference type="NCBI Taxonomy" id="1909700"/>
    <lineage>
        <taxon>Bacteria</taxon>
        <taxon>Pseudomonadati</taxon>
        <taxon>Bacteroidota</taxon>
        <taxon>Flavobacteriia</taxon>
        <taxon>Flavobacteriales</taxon>
        <taxon>Flavobacteriaceae</taxon>
        <taxon>Confluentibacter</taxon>
    </lineage>
</organism>
<name>A0A2N3HMY8_9FLAO</name>